<protein>
    <submittedName>
        <fullName evidence="7">Testican-3</fullName>
    </submittedName>
</protein>
<sequence length="378" mass="43845">MTSSQPRTFDLDTSSVGSTDRLCVAVAGTGWLNAAREQLDLGRAEAQKKSKLKWEEKKYGKSLLTKGDVDLDLDQSHVMDTNKKHLSWKAYGNKQKKINKSGRWTKKWRKGRRGKYHKKSKKARRNKYNPDKITKRMPWMMFLSEADCEMKCDKKEICMNNPLEAKPVCVHFKDLKKSMKLFRKYQKKEKKAWHKFHKDNSHHLKQTDDVFKTEKVKQAPVDDKLALQEALKKKDKMIKSAEKSWNKAPGALFPSKAEAPKECETSDFSQMRTRIMGWFHLLRSQKKGLMKGQRKHKAHKHSVKKQLEAGDSCQCMKSAMYEFHQMDQDGDDQLNERETAILEGNSMEPCMKPYLRSCDHNADGVLSSAEWCCCFANV</sequence>
<dbReference type="AlphaFoldDB" id="A0AAV4C9P6"/>
<gene>
    <name evidence="7" type="ORF">PoB_005855600</name>
</gene>
<dbReference type="Gene3D" id="1.10.238.10">
    <property type="entry name" value="EF-hand"/>
    <property type="match status" value="1"/>
</dbReference>
<evidence type="ECO:0000256" key="1">
    <source>
        <dbReference type="ARBA" id="ARBA00004613"/>
    </source>
</evidence>
<accession>A0AAV4C9P6</accession>
<feature type="domain" description="SPARC/Testican calcium-binding" evidence="6">
    <location>
        <begin position="261"/>
        <end position="374"/>
    </location>
</feature>
<dbReference type="SUPFAM" id="SSF47473">
    <property type="entry name" value="EF-hand"/>
    <property type="match status" value="1"/>
</dbReference>
<dbReference type="PROSITE" id="PS00018">
    <property type="entry name" value="EF_HAND_1"/>
    <property type="match status" value="1"/>
</dbReference>
<keyword evidence="2" id="KW-0964">Secreted</keyword>
<dbReference type="Proteomes" id="UP000735302">
    <property type="component" value="Unassembled WGS sequence"/>
</dbReference>
<dbReference type="EMBL" id="BLXT01006539">
    <property type="protein sequence ID" value="GFO32051.1"/>
    <property type="molecule type" value="Genomic_DNA"/>
</dbReference>
<keyword evidence="4" id="KW-1015">Disulfide bond</keyword>
<dbReference type="GO" id="GO:0005576">
    <property type="term" value="C:extracellular region"/>
    <property type="evidence" value="ECO:0007669"/>
    <property type="project" value="UniProtKB-SubCell"/>
</dbReference>
<keyword evidence="5" id="KW-0325">Glycoprotein</keyword>
<evidence type="ECO:0000256" key="4">
    <source>
        <dbReference type="ARBA" id="ARBA00023157"/>
    </source>
</evidence>
<reference evidence="7 8" key="1">
    <citation type="journal article" date="2021" name="Elife">
        <title>Chloroplast acquisition without the gene transfer in kleptoplastic sea slugs, Plakobranchus ocellatus.</title>
        <authorList>
            <person name="Maeda T."/>
            <person name="Takahashi S."/>
            <person name="Yoshida T."/>
            <person name="Shimamura S."/>
            <person name="Takaki Y."/>
            <person name="Nagai Y."/>
            <person name="Toyoda A."/>
            <person name="Suzuki Y."/>
            <person name="Arimoto A."/>
            <person name="Ishii H."/>
            <person name="Satoh N."/>
            <person name="Nishiyama T."/>
            <person name="Hasebe M."/>
            <person name="Maruyama T."/>
            <person name="Minagawa J."/>
            <person name="Obokata J."/>
            <person name="Shigenobu S."/>
        </authorList>
    </citation>
    <scope>NUCLEOTIDE SEQUENCE [LARGE SCALE GENOMIC DNA]</scope>
</reference>
<dbReference type="InterPro" id="IPR019577">
    <property type="entry name" value="SPARC/Testican_Ca-bd-dom"/>
</dbReference>
<evidence type="ECO:0000256" key="3">
    <source>
        <dbReference type="ARBA" id="ARBA00022837"/>
    </source>
</evidence>
<dbReference type="Pfam" id="PF10591">
    <property type="entry name" value="SPARC_Ca_bdg"/>
    <property type="match status" value="1"/>
</dbReference>
<keyword evidence="3" id="KW-0106">Calcium</keyword>
<evidence type="ECO:0000256" key="2">
    <source>
        <dbReference type="ARBA" id="ARBA00022525"/>
    </source>
</evidence>
<dbReference type="GO" id="GO:0005509">
    <property type="term" value="F:calcium ion binding"/>
    <property type="evidence" value="ECO:0007669"/>
    <property type="project" value="InterPro"/>
</dbReference>
<evidence type="ECO:0000256" key="5">
    <source>
        <dbReference type="ARBA" id="ARBA00023180"/>
    </source>
</evidence>
<feature type="non-terminal residue" evidence="7">
    <location>
        <position position="378"/>
    </location>
</feature>
<evidence type="ECO:0000313" key="8">
    <source>
        <dbReference type="Proteomes" id="UP000735302"/>
    </source>
</evidence>
<organism evidence="7 8">
    <name type="scientific">Plakobranchus ocellatus</name>
    <dbReference type="NCBI Taxonomy" id="259542"/>
    <lineage>
        <taxon>Eukaryota</taxon>
        <taxon>Metazoa</taxon>
        <taxon>Spiralia</taxon>
        <taxon>Lophotrochozoa</taxon>
        <taxon>Mollusca</taxon>
        <taxon>Gastropoda</taxon>
        <taxon>Heterobranchia</taxon>
        <taxon>Euthyneura</taxon>
        <taxon>Panpulmonata</taxon>
        <taxon>Sacoglossa</taxon>
        <taxon>Placobranchoidea</taxon>
        <taxon>Plakobranchidae</taxon>
        <taxon>Plakobranchus</taxon>
    </lineage>
</organism>
<evidence type="ECO:0000259" key="6">
    <source>
        <dbReference type="Pfam" id="PF10591"/>
    </source>
</evidence>
<comment type="caution">
    <text evidence="7">The sequence shown here is derived from an EMBL/GenBank/DDBJ whole genome shotgun (WGS) entry which is preliminary data.</text>
</comment>
<proteinExistence type="predicted"/>
<keyword evidence="8" id="KW-1185">Reference proteome</keyword>
<dbReference type="InterPro" id="IPR011992">
    <property type="entry name" value="EF-hand-dom_pair"/>
</dbReference>
<evidence type="ECO:0000313" key="7">
    <source>
        <dbReference type="EMBL" id="GFO32051.1"/>
    </source>
</evidence>
<dbReference type="InterPro" id="IPR018247">
    <property type="entry name" value="EF_Hand_1_Ca_BS"/>
</dbReference>
<comment type="subcellular location">
    <subcellularLocation>
        <location evidence="1">Secreted</location>
    </subcellularLocation>
</comment>
<name>A0AAV4C9P6_9GAST</name>